<keyword evidence="2" id="KW-1185">Reference proteome</keyword>
<dbReference type="Proteomes" id="UP000826195">
    <property type="component" value="Unassembled WGS sequence"/>
</dbReference>
<dbReference type="SUPFAM" id="SSF57850">
    <property type="entry name" value="RING/U-box"/>
    <property type="match status" value="1"/>
</dbReference>
<dbReference type="EMBL" id="JAHXZJ010002982">
    <property type="protein sequence ID" value="KAH0535122.1"/>
    <property type="molecule type" value="Genomic_DNA"/>
</dbReference>
<evidence type="ECO:0000313" key="2">
    <source>
        <dbReference type="Proteomes" id="UP000826195"/>
    </source>
</evidence>
<proteinExistence type="predicted"/>
<accession>A0AAV7HWI9</accession>
<protein>
    <submittedName>
        <fullName evidence="1">Uncharacterized protein</fullName>
    </submittedName>
</protein>
<evidence type="ECO:0000313" key="1">
    <source>
        <dbReference type="EMBL" id="KAH0535122.1"/>
    </source>
</evidence>
<organism evidence="1 2">
    <name type="scientific">Cotesia glomerata</name>
    <name type="common">Lepidopteran parasitic wasp</name>
    <name type="synonym">Apanteles glomeratus</name>
    <dbReference type="NCBI Taxonomy" id="32391"/>
    <lineage>
        <taxon>Eukaryota</taxon>
        <taxon>Metazoa</taxon>
        <taxon>Ecdysozoa</taxon>
        <taxon>Arthropoda</taxon>
        <taxon>Hexapoda</taxon>
        <taxon>Insecta</taxon>
        <taxon>Pterygota</taxon>
        <taxon>Neoptera</taxon>
        <taxon>Endopterygota</taxon>
        <taxon>Hymenoptera</taxon>
        <taxon>Apocrita</taxon>
        <taxon>Ichneumonoidea</taxon>
        <taxon>Braconidae</taxon>
        <taxon>Microgastrinae</taxon>
        <taxon>Cotesia</taxon>
    </lineage>
</organism>
<comment type="caution">
    <text evidence="1">The sequence shown here is derived from an EMBL/GenBank/DDBJ whole genome shotgun (WGS) entry which is preliminary data.</text>
</comment>
<gene>
    <name evidence="1" type="ORF">KQX54_013751</name>
</gene>
<name>A0AAV7HWI9_COTGL</name>
<sequence>MHDIIDRVAEGLTTGASCKHSYHADCAVVRLNVNSTRVAGVKLQTKCPTCIVTDDRVVTFLESIDQKLGGFGAKLDKVADEVMALRTDFSKLKAEQTATNTRVDAVSAKTNDVNATELKLSAADEAVLLRAACDQVVPGCAYLELLEATLLLERDLRLLRESPRLTIPFPVILKCLSL</sequence>
<dbReference type="AlphaFoldDB" id="A0AAV7HWI9"/>
<reference evidence="1 2" key="1">
    <citation type="journal article" date="2021" name="J. Hered.">
        <title>A chromosome-level genome assembly of the parasitoid wasp, Cotesia glomerata (Hymenoptera: Braconidae).</title>
        <authorList>
            <person name="Pinto B.J."/>
            <person name="Weis J.J."/>
            <person name="Gamble T."/>
            <person name="Ode P.J."/>
            <person name="Paul R."/>
            <person name="Zaspel J.M."/>
        </authorList>
    </citation>
    <scope>NUCLEOTIDE SEQUENCE [LARGE SCALE GENOMIC DNA]</scope>
    <source>
        <strain evidence="1">CgM1</strain>
    </source>
</reference>